<accession>A0A7S2H7R4</accession>
<name>A0A7S2H7R4_9STRA</name>
<evidence type="ECO:0000313" key="2">
    <source>
        <dbReference type="EMBL" id="CAD9482868.1"/>
    </source>
</evidence>
<feature type="region of interest" description="Disordered" evidence="1">
    <location>
        <begin position="1"/>
        <end position="122"/>
    </location>
</feature>
<feature type="compositionally biased region" description="Basic residues" evidence="1">
    <location>
        <begin position="20"/>
        <end position="33"/>
    </location>
</feature>
<dbReference type="EMBL" id="HBGV01006599">
    <property type="protein sequence ID" value="CAD9482868.1"/>
    <property type="molecule type" value="Transcribed_RNA"/>
</dbReference>
<protein>
    <recommendedName>
        <fullName evidence="3">DUF4050 domain-containing protein</fullName>
    </recommendedName>
</protein>
<evidence type="ECO:0008006" key="3">
    <source>
        <dbReference type="Google" id="ProtNLM"/>
    </source>
</evidence>
<sequence length="197" mass="22099">MPVHDWFKSKFDSMSSSPTQRKKVLSRKRRGGGQRKDSFSSLASSLHSIGEDASVDAPWRVENIRTQGSPSGADWWKREDETTMNGPDGGGGEENEENGQHQNMDSEVEQNGEAADVSFGGDGAEFHNCGLETWEAARKKWTTGTVKERPPHPPPVRYDEVVRGLTQVVRTYELPGRMTLPDIVDVFVDIWECEKDY</sequence>
<organism evidence="2">
    <name type="scientific">Helicotheca tamesis</name>
    <dbReference type="NCBI Taxonomy" id="374047"/>
    <lineage>
        <taxon>Eukaryota</taxon>
        <taxon>Sar</taxon>
        <taxon>Stramenopiles</taxon>
        <taxon>Ochrophyta</taxon>
        <taxon>Bacillariophyta</taxon>
        <taxon>Mediophyceae</taxon>
        <taxon>Lithodesmiophycidae</taxon>
        <taxon>Lithodesmiales</taxon>
        <taxon>Lithodesmiaceae</taxon>
        <taxon>Helicotheca</taxon>
    </lineage>
</organism>
<feature type="compositionally biased region" description="Low complexity" evidence="1">
    <location>
        <begin position="39"/>
        <end position="48"/>
    </location>
</feature>
<evidence type="ECO:0000256" key="1">
    <source>
        <dbReference type="SAM" id="MobiDB-lite"/>
    </source>
</evidence>
<feature type="compositionally biased region" description="Basic and acidic residues" evidence="1">
    <location>
        <begin position="1"/>
        <end position="11"/>
    </location>
</feature>
<proteinExistence type="predicted"/>
<dbReference type="AlphaFoldDB" id="A0A7S2H7R4"/>
<reference evidence="2" key="1">
    <citation type="submission" date="2021-01" db="EMBL/GenBank/DDBJ databases">
        <authorList>
            <person name="Corre E."/>
            <person name="Pelletier E."/>
            <person name="Niang G."/>
            <person name="Scheremetjew M."/>
            <person name="Finn R."/>
            <person name="Kale V."/>
            <person name="Holt S."/>
            <person name="Cochrane G."/>
            <person name="Meng A."/>
            <person name="Brown T."/>
            <person name="Cohen L."/>
        </authorList>
    </citation>
    <scope>NUCLEOTIDE SEQUENCE</scope>
    <source>
        <strain evidence="2">CCMP826</strain>
    </source>
</reference>
<gene>
    <name evidence="2" type="ORF">HTAM1171_LOCUS4024</name>
</gene>